<organism evidence="1 2">
    <name type="scientific">Rotaria magnacalcarata</name>
    <dbReference type="NCBI Taxonomy" id="392030"/>
    <lineage>
        <taxon>Eukaryota</taxon>
        <taxon>Metazoa</taxon>
        <taxon>Spiralia</taxon>
        <taxon>Gnathifera</taxon>
        <taxon>Rotifera</taxon>
        <taxon>Eurotatoria</taxon>
        <taxon>Bdelloidea</taxon>
        <taxon>Philodinida</taxon>
        <taxon>Philodinidae</taxon>
        <taxon>Rotaria</taxon>
    </lineage>
</organism>
<evidence type="ECO:0000313" key="1">
    <source>
        <dbReference type="EMBL" id="CAF5144212.1"/>
    </source>
</evidence>
<sequence>NIFIGIRRSDTPTYDISDLVNKQPKASKGLRSALIGNAKMTKKKRLGQRRFRWVL</sequence>
<comment type="caution">
    <text evidence="1">The sequence shown here is derived from an EMBL/GenBank/DDBJ whole genome shotgun (WGS) entry which is preliminary data.</text>
</comment>
<reference evidence="1" key="1">
    <citation type="submission" date="2021-02" db="EMBL/GenBank/DDBJ databases">
        <authorList>
            <person name="Nowell W R."/>
        </authorList>
    </citation>
    <scope>NUCLEOTIDE SEQUENCE</scope>
</reference>
<dbReference type="AlphaFoldDB" id="A0A8S3FZG5"/>
<protein>
    <submittedName>
        <fullName evidence="1">Uncharacterized protein</fullName>
    </submittedName>
</protein>
<accession>A0A8S3FZG5</accession>
<proteinExistence type="predicted"/>
<dbReference type="Proteomes" id="UP000681967">
    <property type="component" value="Unassembled WGS sequence"/>
</dbReference>
<gene>
    <name evidence="1" type="ORF">BYL167_LOCUS70803</name>
</gene>
<dbReference type="EMBL" id="CAJOBH010253688">
    <property type="protein sequence ID" value="CAF5144212.1"/>
    <property type="molecule type" value="Genomic_DNA"/>
</dbReference>
<feature type="non-terminal residue" evidence="1">
    <location>
        <position position="1"/>
    </location>
</feature>
<evidence type="ECO:0000313" key="2">
    <source>
        <dbReference type="Proteomes" id="UP000681967"/>
    </source>
</evidence>
<name>A0A8S3FZG5_9BILA</name>